<dbReference type="AlphaFoldDB" id="A0A543K7S5"/>
<evidence type="ECO:0000313" key="7">
    <source>
        <dbReference type="Proteomes" id="UP000315133"/>
    </source>
</evidence>
<keyword evidence="3 6" id="KW-0808">Transferase</keyword>
<dbReference type="InterPro" id="IPR028098">
    <property type="entry name" value="Glyco_trans_4-like_N"/>
</dbReference>
<dbReference type="GO" id="GO:0016757">
    <property type="term" value="F:glycosyltransferase activity"/>
    <property type="evidence" value="ECO:0007669"/>
    <property type="project" value="UniProtKB-KW"/>
</dbReference>
<dbReference type="InterPro" id="IPR001296">
    <property type="entry name" value="Glyco_trans_1"/>
</dbReference>
<organism evidence="6 7">
    <name type="scientific">Ornithinimicrobium humiphilum</name>
    <dbReference type="NCBI Taxonomy" id="125288"/>
    <lineage>
        <taxon>Bacteria</taxon>
        <taxon>Bacillati</taxon>
        <taxon>Actinomycetota</taxon>
        <taxon>Actinomycetes</taxon>
        <taxon>Micrococcales</taxon>
        <taxon>Ornithinimicrobiaceae</taxon>
        <taxon>Ornithinimicrobium</taxon>
    </lineage>
</organism>
<dbReference type="PANTHER" id="PTHR45947">
    <property type="entry name" value="SULFOQUINOVOSYL TRANSFERASE SQD2"/>
    <property type="match status" value="1"/>
</dbReference>
<dbReference type="SUPFAM" id="SSF53756">
    <property type="entry name" value="UDP-Glycosyltransferase/glycogen phosphorylase"/>
    <property type="match status" value="1"/>
</dbReference>
<dbReference type="PANTHER" id="PTHR45947:SF3">
    <property type="entry name" value="SULFOQUINOVOSYL TRANSFERASE SQD2"/>
    <property type="match status" value="1"/>
</dbReference>
<dbReference type="GO" id="GO:1901137">
    <property type="term" value="P:carbohydrate derivative biosynthetic process"/>
    <property type="evidence" value="ECO:0007669"/>
    <property type="project" value="UniProtKB-ARBA"/>
</dbReference>
<reference evidence="6 7" key="1">
    <citation type="submission" date="2019-06" db="EMBL/GenBank/DDBJ databases">
        <title>Sequencing the genomes of 1000 actinobacteria strains.</title>
        <authorList>
            <person name="Klenk H.-P."/>
        </authorList>
    </citation>
    <scope>NUCLEOTIDE SEQUENCE [LARGE SCALE GENOMIC DNA]</scope>
    <source>
        <strain evidence="6 7">DSM 12362</strain>
    </source>
</reference>
<sequence>MTGTPTVPVVNMASESDISVQGHGVHTAYVELAGALERRDDVRLVRGDYHRRTPCDVYHLHTIGPGVLPKVLDRRVPTVVSAHVIPDSLVGSIRLARWWRPLASRYMRWFYSRADVVLAVSGTVARVLREELGIPAERVQVLHNTVDMPAYAPEPGAREAARRELGLDPDGFVVVGVGQVQPRKRVDLFVRMAREHPDVTFVWVGGIPFAHAAAELGKMRRLMADLPPNLRVTDVVPHEVVRRHLHAADVFCLPAEQENHPMCVLEAAGAGLPIVVRDLPEYDDTFGQDVLRCDDDGFSAAVGRLRDDPDEARRWREGAARIARRFDSSTAAERLTGLYRELAAR</sequence>
<name>A0A543K7S5_9MICO</name>
<dbReference type="Pfam" id="PF13439">
    <property type="entry name" value="Glyco_transf_4"/>
    <property type="match status" value="1"/>
</dbReference>
<evidence type="ECO:0000259" key="5">
    <source>
        <dbReference type="Pfam" id="PF13439"/>
    </source>
</evidence>
<evidence type="ECO:0000259" key="4">
    <source>
        <dbReference type="Pfam" id="PF00534"/>
    </source>
</evidence>
<evidence type="ECO:0000256" key="3">
    <source>
        <dbReference type="ARBA" id="ARBA00022679"/>
    </source>
</evidence>
<dbReference type="InterPro" id="IPR050194">
    <property type="entry name" value="Glycosyltransferase_grp1"/>
</dbReference>
<dbReference type="EMBL" id="VFPU01000002">
    <property type="protein sequence ID" value="TQM91083.1"/>
    <property type="molecule type" value="Genomic_DNA"/>
</dbReference>
<dbReference type="OrthoDB" id="9802525at2"/>
<dbReference type="Pfam" id="PF00534">
    <property type="entry name" value="Glycos_transf_1"/>
    <property type="match status" value="1"/>
</dbReference>
<keyword evidence="7" id="KW-1185">Reference proteome</keyword>
<evidence type="ECO:0000256" key="2">
    <source>
        <dbReference type="ARBA" id="ARBA00022676"/>
    </source>
</evidence>
<protein>
    <recommendedName>
        <fullName evidence="1">D-inositol 3-phosphate glycosyltransferase</fullName>
    </recommendedName>
</protein>
<proteinExistence type="predicted"/>
<feature type="domain" description="Glycosyl transferase family 1" evidence="4">
    <location>
        <begin position="158"/>
        <end position="319"/>
    </location>
</feature>
<dbReference type="Proteomes" id="UP000315133">
    <property type="component" value="Unassembled WGS sequence"/>
</dbReference>
<dbReference type="CDD" id="cd03801">
    <property type="entry name" value="GT4_PimA-like"/>
    <property type="match status" value="1"/>
</dbReference>
<dbReference type="Gene3D" id="3.40.50.2000">
    <property type="entry name" value="Glycogen Phosphorylase B"/>
    <property type="match status" value="2"/>
</dbReference>
<evidence type="ECO:0000313" key="6">
    <source>
        <dbReference type="EMBL" id="TQM91083.1"/>
    </source>
</evidence>
<feature type="domain" description="Glycosyltransferase subfamily 4-like N-terminal" evidence="5">
    <location>
        <begin position="51"/>
        <end position="147"/>
    </location>
</feature>
<comment type="caution">
    <text evidence="6">The sequence shown here is derived from an EMBL/GenBank/DDBJ whole genome shotgun (WGS) entry which is preliminary data.</text>
</comment>
<gene>
    <name evidence="6" type="ORF">FB476_2806</name>
</gene>
<dbReference type="RefSeq" id="WP_141820462.1">
    <property type="nucleotide sequence ID" value="NZ_BAAAIL010000001.1"/>
</dbReference>
<evidence type="ECO:0000256" key="1">
    <source>
        <dbReference type="ARBA" id="ARBA00021292"/>
    </source>
</evidence>
<keyword evidence="2 6" id="KW-0328">Glycosyltransferase</keyword>
<accession>A0A543K7S5</accession>